<evidence type="ECO:0000256" key="1">
    <source>
        <dbReference type="SAM" id="MobiDB-lite"/>
    </source>
</evidence>
<dbReference type="RefSeq" id="WP_155473611.1">
    <property type="nucleotide sequence ID" value="NZ_BMKG01000057.1"/>
</dbReference>
<feature type="domain" description="DUF4329" evidence="2">
    <location>
        <begin position="61"/>
        <end position="140"/>
    </location>
</feature>
<evidence type="ECO:0000259" key="2">
    <source>
        <dbReference type="Pfam" id="PF14220"/>
    </source>
</evidence>
<comment type="caution">
    <text evidence="3">The sequence shown here is derived from an EMBL/GenBank/DDBJ whole genome shotgun (WGS) entry which is preliminary data.</text>
</comment>
<dbReference type="InterPro" id="IPR025479">
    <property type="entry name" value="DUF4329"/>
</dbReference>
<organism evidence="3 4">
    <name type="scientific">Pseudoduganella buxea</name>
    <dbReference type="NCBI Taxonomy" id="1949069"/>
    <lineage>
        <taxon>Bacteria</taxon>
        <taxon>Pseudomonadati</taxon>
        <taxon>Pseudomonadota</taxon>
        <taxon>Betaproteobacteria</taxon>
        <taxon>Burkholderiales</taxon>
        <taxon>Oxalobacteraceae</taxon>
        <taxon>Telluria group</taxon>
        <taxon>Pseudoduganella</taxon>
    </lineage>
</organism>
<name>A0A6I3T657_9BURK</name>
<dbReference type="EMBL" id="WNKZ01000172">
    <property type="protein sequence ID" value="MTV56395.1"/>
    <property type="molecule type" value="Genomic_DNA"/>
</dbReference>
<sequence length="188" mass="21075">MRSLERGSKRGIRKRKSDSKKAVGAYHEATQVGHAGNSKEFKFAARERIQEFTLKEDLCVAKSIRDNLEYGGLIYQTPDGKYDYTKAIKGTKDGVDPWEDRAPKIPRCARESGYWHTHGDHSDKYGNRTTKSKDYYDSNNFSDGADGSGDLPAARQGLSIHPDYRAYVGTPSAGYKGFRAATNHVYKL</sequence>
<dbReference type="OrthoDB" id="6057489at2"/>
<evidence type="ECO:0000313" key="3">
    <source>
        <dbReference type="EMBL" id="MTV56395.1"/>
    </source>
</evidence>
<protein>
    <submittedName>
        <fullName evidence="3">DUF4329 domain-containing protein</fullName>
    </submittedName>
</protein>
<feature type="region of interest" description="Disordered" evidence="1">
    <location>
        <begin position="1"/>
        <end position="24"/>
    </location>
</feature>
<feature type="compositionally biased region" description="Basic residues" evidence="1">
    <location>
        <begin position="9"/>
        <end position="18"/>
    </location>
</feature>
<dbReference type="Pfam" id="PF14220">
    <property type="entry name" value="DUF4329"/>
    <property type="match status" value="1"/>
</dbReference>
<reference evidence="3 4" key="1">
    <citation type="submission" date="2019-11" db="EMBL/GenBank/DDBJ databases">
        <title>Type strains purchased from KCTC, JCM and DSMZ.</title>
        <authorList>
            <person name="Lu H."/>
        </authorList>
    </citation>
    <scope>NUCLEOTIDE SEQUENCE [LARGE SCALE GENOMIC DNA]</scope>
    <source>
        <strain evidence="3 4">KCTC 52429</strain>
    </source>
</reference>
<evidence type="ECO:0000313" key="4">
    <source>
        <dbReference type="Proteomes" id="UP000430634"/>
    </source>
</evidence>
<dbReference type="AlphaFoldDB" id="A0A6I3T657"/>
<dbReference type="Proteomes" id="UP000430634">
    <property type="component" value="Unassembled WGS sequence"/>
</dbReference>
<proteinExistence type="predicted"/>
<accession>A0A6I3T657</accession>
<gene>
    <name evidence="3" type="ORF">GM672_27130</name>
</gene>